<sequence length="83" mass="9555">MKKVKMPRQYKFAFILYSVINMGVGIALTLLTRYNSSVSYDAFAKQKFEVSIAIIVIGFLLLLYGIFFIKGYKKSKRVKVFAE</sequence>
<keyword evidence="1" id="KW-0812">Transmembrane</keyword>
<feature type="transmembrane region" description="Helical" evidence="1">
    <location>
        <begin position="12"/>
        <end position="30"/>
    </location>
</feature>
<feature type="transmembrane region" description="Helical" evidence="1">
    <location>
        <begin position="50"/>
        <end position="69"/>
    </location>
</feature>
<evidence type="ECO:0000256" key="1">
    <source>
        <dbReference type="SAM" id="Phobius"/>
    </source>
</evidence>
<dbReference type="RefSeq" id="WP_206872504.1">
    <property type="nucleotide sequence ID" value="NZ_BMBA01000008.1"/>
</dbReference>
<comment type="caution">
    <text evidence="2">The sequence shown here is derived from an EMBL/GenBank/DDBJ whole genome shotgun (WGS) entry which is preliminary data.</text>
</comment>
<keyword evidence="3" id="KW-1185">Reference proteome</keyword>
<evidence type="ECO:0000313" key="3">
    <source>
        <dbReference type="Proteomes" id="UP000663802"/>
    </source>
</evidence>
<proteinExistence type="predicted"/>
<accession>A0ABQ1EH35</accession>
<dbReference type="EMBL" id="BMBA01000008">
    <property type="protein sequence ID" value="GFZ33996.1"/>
    <property type="molecule type" value="Genomic_DNA"/>
</dbReference>
<organism evidence="2 3">
    <name type="scientific">Clostridium zeae</name>
    <dbReference type="NCBI Taxonomy" id="2759022"/>
    <lineage>
        <taxon>Bacteria</taxon>
        <taxon>Bacillati</taxon>
        <taxon>Bacillota</taxon>
        <taxon>Clostridia</taxon>
        <taxon>Eubacteriales</taxon>
        <taxon>Clostridiaceae</taxon>
        <taxon>Clostridium</taxon>
    </lineage>
</organism>
<protein>
    <submittedName>
        <fullName evidence="2">Uncharacterized protein</fullName>
    </submittedName>
</protein>
<keyword evidence="1" id="KW-0472">Membrane</keyword>
<evidence type="ECO:0000313" key="2">
    <source>
        <dbReference type="EMBL" id="GFZ33996.1"/>
    </source>
</evidence>
<gene>
    <name evidence="2" type="ORF">CSC2_45220</name>
</gene>
<dbReference type="Proteomes" id="UP000663802">
    <property type="component" value="Unassembled WGS sequence"/>
</dbReference>
<reference evidence="2 3" key="1">
    <citation type="journal article" date="2021" name="Int. J. Syst. Evol. Microbiol.">
        <title>Clostridium zeae sp. nov., isolated from corn silage.</title>
        <authorList>
            <person name="Kobayashi H."/>
            <person name="Tanizawa Y."/>
            <person name="Yagura M."/>
            <person name="Sakamoto M."/>
            <person name="Ohkuma M."/>
            <person name="Tohno M."/>
        </authorList>
    </citation>
    <scope>NUCLEOTIDE SEQUENCE [LARGE SCALE GENOMIC DNA]</scope>
    <source>
        <strain evidence="2 3">CSC2</strain>
    </source>
</reference>
<name>A0ABQ1EH35_9CLOT</name>
<keyword evidence="1" id="KW-1133">Transmembrane helix</keyword>